<evidence type="ECO:0000313" key="3">
    <source>
        <dbReference type="EMBL" id="MDB9439954.1"/>
    </source>
</evidence>
<dbReference type="InterPro" id="IPR045450">
    <property type="entry name" value="VMAP_C"/>
</dbReference>
<dbReference type="Pfam" id="PF20028">
    <property type="entry name" value="VMAP-C"/>
    <property type="match status" value="1"/>
</dbReference>
<evidence type="ECO:0000259" key="2">
    <source>
        <dbReference type="Pfam" id="PF20028"/>
    </source>
</evidence>
<dbReference type="RefSeq" id="WP_096571471.1">
    <property type="nucleotide sequence ID" value="NZ_JAQMTI010000017.1"/>
</dbReference>
<proteinExistence type="predicted"/>
<organism evidence="3 4">
    <name type="scientific">Sphaerospermopsis kisseleviana CS-549</name>
    <dbReference type="NCBI Taxonomy" id="3021783"/>
    <lineage>
        <taxon>Bacteria</taxon>
        <taxon>Bacillati</taxon>
        <taxon>Cyanobacteriota</taxon>
        <taxon>Cyanophyceae</taxon>
        <taxon>Nostocales</taxon>
        <taxon>Aphanizomenonaceae</taxon>
        <taxon>Sphaerospermopsis</taxon>
        <taxon>Sphaerospermopsis kisseleviana</taxon>
    </lineage>
</organism>
<evidence type="ECO:0000259" key="1">
    <source>
        <dbReference type="Pfam" id="PF19963"/>
    </source>
</evidence>
<accession>A0ABT4ZKU9</accession>
<keyword evidence="4" id="KW-1185">Reference proteome</keyword>
<dbReference type="Proteomes" id="UP001211711">
    <property type="component" value="Unassembled WGS sequence"/>
</dbReference>
<dbReference type="SUPFAM" id="SSF50494">
    <property type="entry name" value="Trypsin-like serine proteases"/>
    <property type="match status" value="1"/>
</dbReference>
<gene>
    <name evidence="3" type="ORF">PN497_00955</name>
</gene>
<dbReference type="Gene3D" id="2.40.10.10">
    <property type="entry name" value="Trypsin-like serine proteases"/>
    <property type="match status" value="2"/>
</dbReference>
<comment type="caution">
    <text evidence="3">The sequence shown here is derived from an EMBL/GenBank/DDBJ whole genome shotgun (WGS) entry which is preliminary data.</text>
</comment>
<dbReference type="InterPro" id="IPR009003">
    <property type="entry name" value="Peptidase_S1_PA"/>
</dbReference>
<protein>
    <submittedName>
        <fullName evidence="3">Trypsin-like peptidase domain-containing protein</fullName>
    </submittedName>
</protein>
<evidence type="ECO:0000313" key="4">
    <source>
        <dbReference type="Proteomes" id="UP001211711"/>
    </source>
</evidence>
<sequence length="609" mass="69309">MSTANYFVTCKSAIARIYNKNGKVIGAGFLVSQYHLLTCAHVVKAALGIITNIQESPDGIIELDFPLIAPGQKLKAKVVFWQPVNPGQSKEDIAGLQIEETLPMGVSPVKLVTTSDYWQHKFRIFGFPQGHDTGVWADGELRDVQATRWIQIEAIKVTGYQIEPGFSGSPIWDETLQGVVGMAVAAEKKREGVKAAFMIPTTVLVEAWSFLNLINILTTNPNTSITSAIQTAYQTCCLENPPQKIPTTIEAIVQDLYDLDKINLDSKVKFNPNGHTAKFIKSLITLITNDHILQTTLKDLRKWGSNNIENFDKLIQDVNQQDRNTDINGESYILIKIEPLKITARSRAKNPKFKISGWVIPNIQNIQNYIIDSSYYHTIDICDSHDKNFQIQDIPGILNSLLTEKINVSLEKHINIVFFLPKEYLTYPVEQWKINDFGETSPIGEKYRVIVRDVERLDKQYLRVKKQQWIDKWKKLQNINCNNFQKIHEYDANSFSAFVNQAIGIILNIFDDHIKNDTDKIYKIFGSLQSNVIPLAICHRDKISLTDYQNRENHDLNCGIYELLENVRINRLESRINNSNNHLLGNDVILICENPYILTPESNPIIINN</sequence>
<dbReference type="InterPro" id="IPR043504">
    <property type="entry name" value="Peptidase_S1_PA_chymotrypsin"/>
</dbReference>
<feature type="domain" description="vWA-MoxR associated protein middle region 1" evidence="1">
    <location>
        <begin position="225"/>
        <end position="337"/>
    </location>
</feature>
<dbReference type="InterPro" id="IPR045440">
    <property type="entry name" value="VMAP-M1"/>
</dbReference>
<dbReference type="Pfam" id="PF13365">
    <property type="entry name" value="Trypsin_2"/>
    <property type="match status" value="1"/>
</dbReference>
<dbReference type="EMBL" id="JAQMTI010000017">
    <property type="protein sequence ID" value="MDB9439954.1"/>
    <property type="molecule type" value="Genomic_DNA"/>
</dbReference>
<dbReference type="Pfam" id="PF19963">
    <property type="entry name" value="VMAP-M1"/>
    <property type="match status" value="1"/>
</dbReference>
<reference evidence="3 4" key="1">
    <citation type="submission" date="2023-01" db="EMBL/GenBank/DDBJ databases">
        <title>Genomes from the Australian National Cyanobacteria Reference Collection.</title>
        <authorList>
            <person name="Willis A."/>
            <person name="Lee E.M.F."/>
        </authorList>
    </citation>
    <scope>NUCLEOTIDE SEQUENCE [LARGE SCALE GENOMIC DNA]</scope>
    <source>
        <strain evidence="3 4">CS-549</strain>
    </source>
</reference>
<feature type="domain" description="vWA-MoxR associated protein C-terminal" evidence="2">
    <location>
        <begin position="413"/>
        <end position="482"/>
    </location>
</feature>
<name>A0ABT4ZKU9_9CYAN</name>